<dbReference type="InterPro" id="IPR017650">
    <property type="entry name" value="Arginine_N-succinylTrfase"/>
</dbReference>
<dbReference type="EMBL" id="NVSR01000011">
    <property type="protein sequence ID" value="PCI29702.1"/>
    <property type="molecule type" value="Genomic_DNA"/>
</dbReference>
<proteinExistence type="predicted"/>
<evidence type="ECO:0000313" key="4">
    <source>
        <dbReference type="EMBL" id="PCI29702.1"/>
    </source>
</evidence>
<accession>A0A2A4T857</accession>
<evidence type="ECO:0000256" key="1">
    <source>
        <dbReference type="ARBA" id="ARBA00022503"/>
    </source>
</evidence>
<dbReference type="NCBIfam" id="TIGR03244">
    <property type="entry name" value="arg_catab_AstA"/>
    <property type="match status" value="1"/>
</dbReference>
<dbReference type="InterPro" id="IPR007041">
    <property type="entry name" value="Arg_succinylTrfase_AstA/AruG"/>
</dbReference>
<dbReference type="Pfam" id="PF04958">
    <property type="entry name" value="AstA"/>
    <property type="match status" value="1"/>
</dbReference>
<gene>
    <name evidence="4" type="primary">astA</name>
    <name evidence="4" type="ORF">COB67_03600</name>
</gene>
<dbReference type="PANTHER" id="PTHR30420:SF1">
    <property type="entry name" value="ARGININE N-SUCCINYLTRANSFERASE"/>
    <property type="match status" value="1"/>
</dbReference>
<evidence type="ECO:0000313" key="5">
    <source>
        <dbReference type="Proteomes" id="UP000218113"/>
    </source>
</evidence>
<name>A0A2A4T857_9DELT</name>
<sequence length="342" mass="37662">MMIIRPAESKDLDALSNLAERVGVGFTSLPSDPDLIASKIERAEQAFSSEASPEKNSSYLFMLEDTDTGKIAGICGIESALGLEEPWYNFRMGTLVHSSVNLGVFEKKTTLNLSNDHTGYSELCTLFLDKDYRHSKNGSLLSKSRFMFLAAFPDRFHERVIAEMRGVSDEEGNSPFWEGLGRHFFNMDFAKADYLSGLGNKTFIAELMPKLPIYTSLLSKETQEVIGKVHAQTIPALKLLEHEGFCNEGYVDIFDGGATIEAKVGSIRAVKDCNSFQVAIGPEVEEGTLYLVSNKKLKEFRACLLRLNSLHGDSVALPEEMAAQLGIAEGDQVQVVPLSARS</sequence>
<reference evidence="5" key="1">
    <citation type="submission" date="2017-08" db="EMBL/GenBank/DDBJ databases">
        <title>A dynamic microbial community with high functional redundancy inhabits the cold, oxic subseafloor aquifer.</title>
        <authorList>
            <person name="Tully B.J."/>
            <person name="Wheat C.G."/>
            <person name="Glazer B.T."/>
            <person name="Huber J.A."/>
        </authorList>
    </citation>
    <scope>NUCLEOTIDE SEQUENCE [LARGE SCALE GENOMIC DNA]</scope>
</reference>
<evidence type="ECO:0000256" key="3">
    <source>
        <dbReference type="ARBA" id="ARBA00023315"/>
    </source>
</evidence>
<dbReference type="PANTHER" id="PTHR30420">
    <property type="entry name" value="N-SUCCINYLARGININE DIHYDROLASE"/>
    <property type="match status" value="1"/>
</dbReference>
<keyword evidence="1" id="KW-0056">Arginine metabolism</keyword>
<dbReference type="Proteomes" id="UP000218113">
    <property type="component" value="Unassembled WGS sequence"/>
</dbReference>
<dbReference type="SUPFAM" id="SSF55729">
    <property type="entry name" value="Acyl-CoA N-acyltransferases (Nat)"/>
    <property type="match status" value="1"/>
</dbReference>
<dbReference type="Gene3D" id="2.40.40.20">
    <property type="match status" value="1"/>
</dbReference>
<dbReference type="GO" id="GO:0006527">
    <property type="term" value="P:L-arginine catabolic process"/>
    <property type="evidence" value="ECO:0007669"/>
    <property type="project" value="InterPro"/>
</dbReference>
<dbReference type="GO" id="GO:0008791">
    <property type="term" value="F:arginine N-succinyltransferase activity"/>
    <property type="evidence" value="ECO:0007669"/>
    <property type="project" value="InterPro"/>
</dbReference>
<protein>
    <submittedName>
        <fullName evidence="4">Arginine N-succinyltransferase</fullName>
    </submittedName>
</protein>
<keyword evidence="3" id="KW-0012">Acyltransferase</keyword>
<evidence type="ECO:0000256" key="2">
    <source>
        <dbReference type="ARBA" id="ARBA00022679"/>
    </source>
</evidence>
<organism evidence="4 5">
    <name type="scientific">SAR324 cluster bacterium</name>
    <dbReference type="NCBI Taxonomy" id="2024889"/>
    <lineage>
        <taxon>Bacteria</taxon>
        <taxon>Deltaproteobacteria</taxon>
        <taxon>SAR324 cluster</taxon>
    </lineage>
</organism>
<dbReference type="NCBIfam" id="TIGR03243">
    <property type="entry name" value="arg_catab_AOST"/>
    <property type="match status" value="1"/>
</dbReference>
<dbReference type="InterPro" id="IPR016181">
    <property type="entry name" value="Acyl_CoA_acyltransferase"/>
</dbReference>
<comment type="caution">
    <text evidence="4">The sequence shown here is derived from an EMBL/GenBank/DDBJ whole genome shotgun (WGS) entry which is preliminary data.</text>
</comment>
<dbReference type="AlphaFoldDB" id="A0A2A4T857"/>
<keyword evidence="2 4" id="KW-0808">Transferase</keyword>